<dbReference type="InterPro" id="IPR039777">
    <property type="entry name" value="IFRD"/>
</dbReference>
<dbReference type="AlphaFoldDB" id="B4MD90"/>
<proteinExistence type="predicted"/>
<sequence>MTPLYCVTMQEDISPEINIRFGHDALTLDSWSIHHQYSALCTVMGPGMTSQLQENEFIRDIFQLGPRPTNTGINGNAKVKQSKLERHLVNAAAFKARSITRGKNRDKRSAVVQ</sequence>
<dbReference type="eggNOG" id="KOG2842">
    <property type="taxonomic scope" value="Eukaryota"/>
</dbReference>
<dbReference type="InterPro" id="IPR006921">
    <property type="entry name" value="Interferon-rel_develop_reg_C"/>
</dbReference>
<dbReference type="PANTHER" id="PTHR12354:SF1">
    <property type="entry name" value="INTERFERON-RELATED DEVELOPMENTAL REGULATOR 1"/>
    <property type="match status" value="1"/>
</dbReference>
<feature type="domain" description="Interferon-related developmental regulator C-terminal" evidence="1">
    <location>
        <begin position="55"/>
        <end position="109"/>
    </location>
</feature>
<dbReference type="OrthoDB" id="18978at2759"/>
<accession>B4MD90</accession>
<dbReference type="HOGENOM" id="CLU_182651_0_0_1"/>
<dbReference type="EMBL" id="CH940660">
    <property type="protein sequence ID" value="EDW58162.2"/>
    <property type="molecule type" value="Genomic_DNA"/>
</dbReference>
<dbReference type="PANTHER" id="PTHR12354">
    <property type="entry name" value="INTERFERON-RELATED DEVELOPMENTAL REGULATOR"/>
    <property type="match status" value="1"/>
</dbReference>
<dbReference type="InParanoid" id="B4MD90"/>
<evidence type="ECO:0000313" key="2">
    <source>
        <dbReference type="EMBL" id="EDW58162.2"/>
    </source>
</evidence>
<name>B4MD90_DROVI</name>
<reference evidence="2 3" key="1">
    <citation type="journal article" date="2007" name="Nature">
        <title>Evolution of genes and genomes on the Drosophila phylogeny.</title>
        <authorList>
            <consortium name="Drosophila 12 Genomes Consortium"/>
            <person name="Clark A.G."/>
            <person name="Eisen M.B."/>
            <person name="Smith D.R."/>
            <person name="Bergman C.M."/>
            <person name="Oliver B."/>
            <person name="Markow T.A."/>
            <person name="Kaufman T.C."/>
            <person name="Kellis M."/>
            <person name="Gelbart W."/>
            <person name="Iyer V.N."/>
            <person name="Pollard D.A."/>
            <person name="Sackton T.B."/>
            <person name="Larracuente A.M."/>
            <person name="Singh N.D."/>
            <person name="Abad J.P."/>
            <person name="Abt D.N."/>
            <person name="Adryan B."/>
            <person name="Aguade M."/>
            <person name="Akashi H."/>
            <person name="Anderson W.W."/>
            <person name="Aquadro C.F."/>
            <person name="Ardell D.H."/>
            <person name="Arguello R."/>
            <person name="Artieri C.G."/>
            <person name="Barbash D.A."/>
            <person name="Barker D."/>
            <person name="Barsanti P."/>
            <person name="Batterham P."/>
            <person name="Batzoglou S."/>
            <person name="Begun D."/>
            <person name="Bhutkar A."/>
            <person name="Blanco E."/>
            <person name="Bosak S.A."/>
            <person name="Bradley R.K."/>
            <person name="Brand A.D."/>
            <person name="Brent M.R."/>
            <person name="Brooks A.N."/>
            <person name="Brown R.H."/>
            <person name="Butlin R.K."/>
            <person name="Caggese C."/>
            <person name="Calvi B.R."/>
            <person name="Bernardo de Carvalho A."/>
            <person name="Caspi A."/>
            <person name="Castrezana S."/>
            <person name="Celniker S.E."/>
            <person name="Chang J.L."/>
            <person name="Chapple C."/>
            <person name="Chatterji S."/>
            <person name="Chinwalla A."/>
            <person name="Civetta A."/>
            <person name="Clifton S.W."/>
            <person name="Comeron J.M."/>
            <person name="Costello J.C."/>
            <person name="Coyne J.A."/>
            <person name="Daub J."/>
            <person name="David R.G."/>
            <person name="Delcher A.L."/>
            <person name="Delehaunty K."/>
            <person name="Do C.B."/>
            <person name="Ebling H."/>
            <person name="Edwards K."/>
            <person name="Eickbush T."/>
            <person name="Evans J.D."/>
            <person name="Filipski A."/>
            <person name="Findeiss S."/>
            <person name="Freyhult E."/>
            <person name="Fulton L."/>
            <person name="Fulton R."/>
            <person name="Garcia A.C."/>
            <person name="Gardiner A."/>
            <person name="Garfield D.A."/>
            <person name="Garvin B.E."/>
            <person name="Gibson G."/>
            <person name="Gilbert D."/>
            <person name="Gnerre S."/>
            <person name="Godfrey J."/>
            <person name="Good R."/>
            <person name="Gotea V."/>
            <person name="Gravely B."/>
            <person name="Greenberg A.J."/>
            <person name="Griffiths-Jones S."/>
            <person name="Gross S."/>
            <person name="Guigo R."/>
            <person name="Gustafson E.A."/>
            <person name="Haerty W."/>
            <person name="Hahn M.W."/>
            <person name="Halligan D.L."/>
            <person name="Halpern A.L."/>
            <person name="Halter G.M."/>
            <person name="Han M.V."/>
            <person name="Heger A."/>
            <person name="Hillier L."/>
            <person name="Hinrichs A.S."/>
            <person name="Holmes I."/>
            <person name="Hoskins R.A."/>
            <person name="Hubisz M.J."/>
            <person name="Hultmark D."/>
            <person name="Huntley M.A."/>
            <person name="Jaffe D.B."/>
            <person name="Jagadeeshan S."/>
            <person name="Jeck W.R."/>
            <person name="Johnson J."/>
            <person name="Jones C.D."/>
            <person name="Jordan W.C."/>
            <person name="Karpen G.H."/>
            <person name="Kataoka E."/>
            <person name="Keightley P.D."/>
            <person name="Kheradpour P."/>
            <person name="Kirkness E.F."/>
            <person name="Koerich L.B."/>
            <person name="Kristiansen K."/>
            <person name="Kudrna D."/>
            <person name="Kulathinal R.J."/>
            <person name="Kumar S."/>
            <person name="Kwok R."/>
            <person name="Lander E."/>
            <person name="Langley C.H."/>
            <person name="Lapoint R."/>
            <person name="Lazzaro B.P."/>
            <person name="Lee S.J."/>
            <person name="Levesque L."/>
            <person name="Li R."/>
            <person name="Lin C.F."/>
            <person name="Lin M.F."/>
            <person name="Lindblad-Toh K."/>
            <person name="Llopart A."/>
            <person name="Long M."/>
            <person name="Low L."/>
            <person name="Lozovsky E."/>
            <person name="Lu J."/>
            <person name="Luo M."/>
            <person name="Machado C.A."/>
            <person name="Makalowski W."/>
            <person name="Marzo M."/>
            <person name="Matsuda M."/>
            <person name="Matzkin L."/>
            <person name="McAllister B."/>
            <person name="McBride C.S."/>
            <person name="McKernan B."/>
            <person name="McKernan K."/>
            <person name="Mendez-Lago M."/>
            <person name="Minx P."/>
            <person name="Mollenhauer M.U."/>
            <person name="Montooth K."/>
            <person name="Mount S.M."/>
            <person name="Mu X."/>
            <person name="Myers E."/>
            <person name="Negre B."/>
            <person name="Newfeld S."/>
            <person name="Nielsen R."/>
            <person name="Noor M.A."/>
            <person name="O'Grady P."/>
            <person name="Pachter L."/>
            <person name="Papaceit M."/>
            <person name="Parisi M.J."/>
            <person name="Parisi M."/>
            <person name="Parts L."/>
            <person name="Pedersen J.S."/>
            <person name="Pesole G."/>
            <person name="Phillippy A.M."/>
            <person name="Ponting C.P."/>
            <person name="Pop M."/>
            <person name="Porcelli D."/>
            <person name="Powell J.R."/>
            <person name="Prohaska S."/>
            <person name="Pruitt K."/>
            <person name="Puig M."/>
            <person name="Quesneville H."/>
            <person name="Ram K.R."/>
            <person name="Rand D."/>
            <person name="Rasmussen M.D."/>
            <person name="Reed L.K."/>
            <person name="Reenan R."/>
            <person name="Reily A."/>
            <person name="Remington K.A."/>
            <person name="Rieger T.T."/>
            <person name="Ritchie M.G."/>
            <person name="Robin C."/>
            <person name="Rogers Y.H."/>
            <person name="Rohde C."/>
            <person name="Rozas J."/>
            <person name="Rubenfield M.J."/>
            <person name="Ruiz A."/>
            <person name="Russo S."/>
            <person name="Salzberg S.L."/>
            <person name="Sanchez-Gracia A."/>
            <person name="Saranga D.J."/>
            <person name="Sato H."/>
            <person name="Schaeffer S.W."/>
            <person name="Schatz M.C."/>
            <person name="Schlenke T."/>
            <person name="Schwartz R."/>
            <person name="Segarra C."/>
            <person name="Singh R.S."/>
            <person name="Sirot L."/>
            <person name="Sirota M."/>
            <person name="Sisneros N.B."/>
            <person name="Smith C.D."/>
            <person name="Smith T.F."/>
            <person name="Spieth J."/>
            <person name="Stage D.E."/>
            <person name="Stark A."/>
            <person name="Stephan W."/>
            <person name="Strausberg R.L."/>
            <person name="Strempel S."/>
            <person name="Sturgill D."/>
            <person name="Sutton G."/>
            <person name="Sutton G.G."/>
            <person name="Tao W."/>
            <person name="Teichmann S."/>
            <person name="Tobari Y.N."/>
            <person name="Tomimura Y."/>
            <person name="Tsolas J.M."/>
            <person name="Valente V.L."/>
            <person name="Venter E."/>
            <person name="Venter J.C."/>
            <person name="Vicario S."/>
            <person name="Vieira F.G."/>
            <person name="Vilella A.J."/>
            <person name="Villasante A."/>
            <person name="Walenz B."/>
            <person name="Wang J."/>
            <person name="Wasserman M."/>
            <person name="Watts T."/>
            <person name="Wilson D."/>
            <person name="Wilson R.K."/>
            <person name="Wing R.A."/>
            <person name="Wolfner M.F."/>
            <person name="Wong A."/>
            <person name="Wong G.K."/>
            <person name="Wu C.I."/>
            <person name="Wu G."/>
            <person name="Yamamoto D."/>
            <person name="Yang H.P."/>
            <person name="Yang S.P."/>
            <person name="Yorke J.A."/>
            <person name="Yoshida K."/>
            <person name="Zdobnov E."/>
            <person name="Zhang P."/>
            <person name="Zhang Y."/>
            <person name="Zimin A.V."/>
            <person name="Baldwin J."/>
            <person name="Abdouelleil A."/>
            <person name="Abdulkadir J."/>
            <person name="Abebe A."/>
            <person name="Abera B."/>
            <person name="Abreu J."/>
            <person name="Acer S.C."/>
            <person name="Aftuck L."/>
            <person name="Alexander A."/>
            <person name="An P."/>
            <person name="Anderson E."/>
            <person name="Anderson S."/>
            <person name="Arachi H."/>
            <person name="Azer M."/>
            <person name="Bachantsang P."/>
            <person name="Barry A."/>
            <person name="Bayul T."/>
            <person name="Berlin A."/>
            <person name="Bessette D."/>
            <person name="Bloom T."/>
            <person name="Blye J."/>
            <person name="Boguslavskiy L."/>
            <person name="Bonnet C."/>
            <person name="Boukhgalter B."/>
            <person name="Bourzgui I."/>
            <person name="Brown A."/>
            <person name="Cahill P."/>
            <person name="Channer S."/>
            <person name="Cheshatsang Y."/>
            <person name="Chuda L."/>
            <person name="Citroen M."/>
            <person name="Collymore A."/>
            <person name="Cooke P."/>
            <person name="Costello M."/>
            <person name="D'Aco K."/>
            <person name="Daza R."/>
            <person name="De Haan G."/>
            <person name="DeGray S."/>
            <person name="DeMaso C."/>
            <person name="Dhargay N."/>
            <person name="Dooley K."/>
            <person name="Dooley E."/>
            <person name="Doricent M."/>
            <person name="Dorje P."/>
            <person name="Dorjee K."/>
            <person name="Dupes A."/>
            <person name="Elong R."/>
            <person name="Falk J."/>
            <person name="Farina A."/>
            <person name="Faro S."/>
            <person name="Ferguson D."/>
            <person name="Fisher S."/>
            <person name="Foley C.D."/>
            <person name="Franke A."/>
            <person name="Friedrich D."/>
            <person name="Gadbois L."/>
            <person name="Gearin G."/>
            <person name="Gearin C.R."/>
            <person name="Giannoukos G."/>
            <person name="Goode T."/>
            <person name="Graham J."/>
            <person name="Grandbois E."/>
            <person name="Grewal S."/>
            <person name="Gyaltsen K."/>
            <person name="Hafez N."/>
            <person name="Hagos B."/>
            <person name="Hall J."/>
            <person name="Henson C."/>
            <person name="Hollinger A."/>
            <person name="Honan T."/>
            <person name="Huard M.D."/>
            <person name="Hughes L."/>
            <person name="Hurhula B."/>
            <person name="Husby M.E."/>
            <person name="Kamat A."/>
            <person name="Kanga B."/>
            <person name="Kashin S."/>
            <person name="Khazanovich D."/>
            <person name="Kisner P."/>
            <person name="Lance K."/>
            <person name="Lara M."/>
            <person name="Lee W."/>
            <person name="Lennon N."/>
            <person name="Letendre F."/>
            <person name="LeVine R."/>
            <person name="Lipovsky A."/>
            <person name="Liu X."/>
            <person name="Liu J."/>
            <person name="Liu S."/>
            <person name="Lokyitsang T."/>
            <person name="Lokyitsang Y."/>
            <person name="Lubonja R."/>
            <person name="Lui A."/>
            <person name="MacDonald P."/>
            <person name="Magnisalis V."/>
            <person name="Maru K."/>
            <person name="Matthews C."/>
            <person name="McCusker W."/>
            <person name="McDonough S."/>
            <person name="Mehta T."/>
            <person name="Meldrim J."/>
            <person name="Meneus L."/>
            <person name="Mihai O."/>
            <person name="Mihalev A."/>
            <person name="Mihova T."/>
            <person name="Mittelman R."/>
            <person name="Mlenga V."/>
            <person name="Montmayeur A."/>
            <person name="Mulrain L."/>
            <person name="Navidi A."/>
            <person name="Naylor J."/>
            <person name="Negash T."/>
            <person name="Nguyen T."/>
            <person name="Nguyen N."/>
            <person name="Nicol R."/>
            <person name="Norbu C."/>
            <person name="Norbu N."/>
            <person name="Novod N."/>
            <person name="O'Neill B."/>
            <person name="Osman S."/>
            <person name="Markiewicz E."/>
            <person name="Oyono O.L."/>
            <person name="Patti C."/>
            <person name="Phunkhang P."/>
            <person name="Pierre F."/>
            <person name="Priest M."/>
            <person name="Raghuraman S."/>
            <person name="Rege F."/>
            <person name="Reyes R."/>
            <person name="Rise C."/>
            <person name="Rogov P."/>
            <person name="Ross K."/>
            <person name="Ryan E."/>
            <person name="Settipalli S."/>
            <person name="Shea T."/>
            <person name="Sherpa N."/>
            <person name="Shi L."/>
            <person name="Shih D."/>
            <person name="Sparrow T."/>
            <person name="Spaulding J."/>
            <person name="Stalker J."/>
            <person name="Stange-Thomann N."/>
            <person name="Stavropoulos S."/>
            <person name="Stone C."/>
            <person name="Strader C."/>
            <person name="Tesfaye S."/>
            <person name="Thomson T."/>
            <person name="Thoulutsang Y."/>
            <person name="Thoulutsang D."/>
            <person name="Topham K."/>
            <person name="Topping I."/>
            <person name="Tsamla T."/>
            <person name="Vassiliev H."/>
            <person name="Vo A."/>
            <person name="Wangchuk T."/>
            <person name="Wangdi T."/>
            <person name="Weiand M."/>
            <person name="Wilkinson J."/>
            <person name="Wilson A."/>
            <person name="Yadav S."/>
            <person name="Young G."/>
            <person name="Yu Q."/>
            <person name="Zembek L."/>
            <person name="Zhong D."/>
            <person name="Zimmer A."/>
            <person name="Zwirko Z."/>
            <person name="Jaffe D.B."/>
            <person name="Alvarez P."/>
            <person name="Brockman W."/>
            <person name="Butler J."/>
            <person name="Chin C."/>
            <person name="Gnerre S."/>
            <person name="Grabherr M."/>
            <person name="Kleber M."/>
            <person name="Mauceli E."/>
            <person name="MacCallum I."/>
        </authorList>
    </citation>
    <scope>NUCLEOTIDE SEQUENCE [LARGE SCALE GENOMIC DNA]</scope>
    <source>
        <strain evidence="3">Tucson 15010-1051.87</strain>
    </source>
</reference>
<dbReference type="Proteomes" id="UP000008792">
    <property type="component" value="Unassembled WGS sequence"/>
</dbReference>
<protein>
    <recommendedName>
        <fullName evidence="1">Interferon-related developmental regulator C-terminal domain-containing protein</fullName>
    </recommendedName>
</protein>
<organism evidence="2 3">
    <name type="scientific">Drosophila virilis</name>
    <name type="common">Fruit fly</name>
    <dbReference type="NCBI Taxonomy" id="7244"/>
    <lineage>
        <taxon>Eukaryota</taxon>
        <taxon>Metazoa</taxon>
        <taxon>Ecdysozoa</taxon>
        <taxon>Arthropoda</taxon>
        <taxon>Hexapoda</taxon>
        <taxon>Insecta</taxon>
        <taxon>Pterygota</taxon>
        <taxon>Neoptera</taxon>
        <taxon>Endopterygota</taxon>
        <taxon>Diptera</taxon>
        <taxon>Brachycera</taxon>
        <taxon>Muscomorpha</taxon>
        <taxon>Ephydroidea</taxon>
        <taxon>Drosophilidae</taxon>
        <taxon>Drosophila</taxon>
    </lineage>
</organism>
<dbReference type="Pfam" id="PF04836">
    <property type="entry name" value="IFRD_C"/>
    <property type="match status" value="1"/>
</dbReference>
<evidence type="ECO:0000313" key="3">
    <source>
        <dbReference type="Proteomes" id="UP000008792"/>
    </source>
</evidence>
<dbReference type="STRING" id="7244.B4MD90"/>
<keyword evidence="3" id="KW-1185">Reference proteome</keyword>
<evidence type="ECO:0000259" key="1">
    <source>
        <dbReference type="Pfam" id="PF04836"/>
    </source>
</evidence>
<gene>
    <name evidence="2" type="primary">Dvir\GJ15385</name>
    <name evidence="2" type="ORF">Dvir_GJ15385</name>
</gene>